<feature type="non-terminal residue" evidence="1">
    <location>
        <position position="1"/>
    </location>
</feature>
<proteinExistence type="predicted"/>
<evidence type="ECO:0000313" key="1">
    <source>
        <dbReference type="EMBL" id="KIM59030.1"/>
    </source>
</evidence>
<accession>A0A0C3DEA0</accession>
<gene>
    <name evidence="1" type="ORF">SCLCIDRAFT_126888</name>
</gene>
<dbReference type="STRING" id="1036808.A0A0C3DEA0"/>
<dbReference type="InterPro" id="IPR046521">
    <property type="entry name" value="DUF6698"/>
</dbReference>
<dbReference type="EMBL" id="KN822078">
    <property type="protein sequence ID" value="KIM59030.1"/>
    <property type="molecule type" value="Genomic_DNA"/>
</dbReference>
<dbReference type="AlphaFoldDB" id="A0A0C3DEA0"/>
<dbReference type="InParanoid" id="A0A0C3DEA0"/>
<evidence type="ECO:0008006" key="3">
    <source>
        <dbReference type="Google" id="ProtNLM"/>
    </source>
</evidence>
<protein>
    <recommendedName>
        <fullName evidence="3">Fungal-type protein kinase domain-containing protein</fullName>
    </recommendedName>
</protein>
<keyword evidence="2" id="KW-1185">Reference proteome</keyword>
<dbReference type="OrthoDB" id="2680265at2759"/>
<organism evidence="1 2">
    <name type="scientific">Scleroderma citrinum Foug A</name>
    <dbReference type="NCBI Taxonomy" id="1036808"/>
    <lineage>
        <taxon>Eukaryota</taxon>
        <taxon>Fungi</taxon>
        <taxon>Dikarya</taxon>
        <taxon>Basidiomycota</taxon>
        <taxon>Agaricomycotina</taxon>
        <taxon>Agaricomycetes</taxon>
        <taxon>Agaricomycetidae</taxon>
        <taxon>Boletales</taxon>
        <taxon>Sclerodermatineae</taxon>
        <taxon>Sclerodermataceae</taxon>
        <taxon>Scleroderma</taxon>
    </lineage>
</organism>
<reference evidence="1 2" key="1">
    <citation type="submission" date="2014-04" db="EMBL/GenBank/DDBJ databases">
        <authorList>
            <consortium name="DOE Joint Genome Institute"/>
            <person name="Kuo A."/>
            <person name="Kohler A."/>
            <person name="Nagy L.G."/>
            <person name="Floudas D."/>
            <person name="Copeland A."/>
            <person name="Barry K.W."/>
            <person name="Cichocki N."/>
            <person name="Veneault-Fourrey C."/>
            <person name="LaButti K."/>
            <person name="Lindquist E.A."/>
            <person name="Lipzen A."/>
            <person name="Lundell T."/>
            <person name="Morin E."/>
            <person name="Murat C."/>
            <person name="Sun H."/>
            <person name="Tunlid A."/>
            <person name="Henrissat B."/>
            <person name="Grigoriev I.V."/>
            <person name="Hibbett D.S."/>
            <person name="Martin F."/>
            <person name="Nordberg H.P."/>
            <person name="Cantor M.N."/>
            <person name="Hua S.X."/>
        </authorList>
    </citation>
    <scope>NUCLEOTIDE SEQUENCE [LARGE SCALE GENOMIC DNA]</scope>
    <source>
        <strain evidence="1 2">Foug A</strain>
    </source>
</reference>
<sequence>VVNWLMSIKPTPELALESHRKDGRGFYHNTTGRLICPVEYDWSNVQANILGFDADYTVTTDSWPRFLYKSERYDPNNPVKGLFRNDLLVQAFKHIFTSLSSANSVDDIDQEEGTSTEPLLKRQKGLSEKHTQAHVAALLGMKSVDPRAIAYTAVQLHFALSSCNAWCLIDEDFNYVKFYKNILLFFEDTCTIQEKDEISDLLYWWNRFASQFYLQATTNTCFVSSVFGRSNTSVYHPQPVEKMSVASTLRKRRERLAARGKLPMV</sequence>
<reference evidence="2" key="2">
    <citation type="submission" date="2015-01" db="EMBL/GenBank/DDBJ databases">
        <title>Evolutionary Origins and Diversification of the Mycorrhizal Mutualists.</title>
        <authorList>
            <consortium name="DOE Joint Genome Institute"/>
            <consortium name="Mycorrhizal Genomics Consortium"/>
            <person name="Kohler A."/>
            <person name="Kuo A."/>
            <person name="Nagy L.G."/>
            <person name="Floudas D."/>
            <person name="Copeland A."/>
            <person name="Barry K.W."/>
            <person name="Cichocki N."/>
            <person name="Veneault-Fourrey C."/>
            <person name="LaButti K."/>
            <person name="Lindquist E.A."/>
            <person name="Lipzen A."/>
            <person name="Lundell T."/>
            <person name="Morin E."/>
            <person name="Murat C."/>
            <person name="Riley R."/>
            <person name="Ohm R."/>
            <person name="Sun H."/>
            <person name="Tunlid A."/>
            <person name="Henrissat B."/>
            <person name="Grigoriev I.V."/>
            <person name="Hibbett D.S."/>
            <person name="Martin F."/>
        </authorList>
    </citation>
    <scope>NUCLEOTIDE SEQUENCE [LARGE SCALE GENOMIC DNA]</scope>
    <source>
        <strain evidence="2">Foug A</strain>
    </source>
</reference>
<evidence type="ECO:0000313" key="2">
    <source>
        <dbReference type="Proteomes" id="UP000053989"/>
    </source>
</evidence>
<dbReference type="Proteomes" id="UP000053989">
    <property type="component" value="Unassembled WGS sequence"/>
</dbReference>
<dbReference type="HOGENOM" id="CLU_035918_5_0_1"/>
<dbReference type="Pfam" id="PF20414">
    <property type="entry name" value="DUF6698"/>
    <property type="match status" value="1"/>
</dbReference>
<name>A0A0C3DEA0_9AGAM</name>